<feature type="region of interest" description="Disordered" evidence="1">
    <location>
        <begin position="80"/>
        <end position="99"/>
    </location>
</feature>
<reference evidence="2" key="1">
    <citation type="submission" date="2025-08" db="UniProtKB">
        <authorList>
            <consortium name="RefSeq"/>
        </authorList>
    </citation>
    <scope>IDENTIFICATION</scope>
</reference>
<sequence length="186" mass="21182">MMGEGINYYASIEKDTSLTSEHPILHLHDMQTPRLDILHPPEAKEERGHKTDDCIGMRQEVVRMLNRGYLNELLSNRGRANFARGHNQTQRPPKPPSPSRTIQMIISGGDDTVINHVKFTTTHKLKRTIAHKKYDDLEDSIVFDKSDTDDLSFPHYDALIITLRIADTDVKRIMVDDESGACIVHP</sequence>
<dbReference type="RefSeq" id="XP_016470346.1">
    <property type="nucleotide sequence ID" value="XM_016614860.1"/>
</dbReference>
<proteinExistence type="predicted"/>
<protein>
    <submittedName>
        <fullName evidence="2">Uncharacterized protein</fullName>
    </submittedName>
</protein>
<dbReference type="PANTHER" id="PTHR33240">
    <property type="entry name" value="OS08G0508500 PROTEIN"/>
    <property type="match status" value="1"/>
</dbReference>
<dbReference type="PANTHER" id="PTHR33240:SF8">
    <property type="entry name" value="OS03G0439900 PROTEIN"/>
    <property type="match status" value="1"/>
</dbReference>
<name>A0A1S4A1A3_TOBAC</name>
<evidence type="ECO:0000313" key="2">
    <source>
        <dbReference type="RefSeq" id="XP_016470346.1"/>
    </source>
</evidence>
<dbReference type="PaxDb" id="4097-A0A1S4A1A3"/>
<accession>A0A1S4A1A3</accession>
<gene>
    <name evidence="2" type="primary">LOC107792620</name>
</gene>
<dbReference type="AlphaFoldDB" id="A0A1S4A1A3"/>
<evidence type="ECO:0000256" key="1">
    <source>
        <dbReference type="SAM" id="MobiDB-lite"/>
    </source>
</evidence>
<organism evidence="2">
    <name type="scientific">Nicotiana tabacum</name>
    <name type="common">Common tobacco</name>
    <dbReference type="NCBI Taxonomy" id="4097"/>
    <lineage>
        <taxon>Eukaryota</taxon>
        <taxon>Viridiplantae</taxon>
        <taxon>Streptophyta</taxon>
        <taxon>Embryophyta</taxon>
        <taxon>Tracheophyta</taxon>
        <taxon>Spermatophyta</taxon>
        <taxon>Magnoliopsida</taxon>
        <taxon>eudicotyledons</taxon>
        <taxon>Gunneridae</taxon>
        <taxon>Pentapetalae</taxon>
        <taxon>asterids</taxon>
        <taxon>lamiids</taxon>
        <taxon>Solanales</taxon>
        <taxon>Solanaceae</taxon>
        <taxon>Nicotianoideae</taxon>
        <taxon>Nicotianeae</taxon>
        <taxon>Nicotiana</taxon>
    </lineage>
</organism>
<dbReference type="OrthoDB" id="1752268at2759"/>
<dbReference type="KEGG" id="nta:107792620"/>